<evidence type="ECO:0000256" key="1">
    <source>
        <dbReference type="ARBA" id="ARBA00023015"/>
    </source>
</evidence>
<dbReference type="PANTHER" id="PTHR43280">
    <property type="entry name" value="ARAC-FAMILY TRANSCRIPTIONAL REGULATOR"/>
    <property type="match status" value="1"/>
</dbReference>
<evidence type="ECO:0000313" key="7">
    <source>
        <dbReference type="Proteomes" id="UP000256805"/>
    </source>
</evidence>
<sequence length="401" mass="43740">MGRFNIANPDADPATVSRRPGHSQPCEPPQGMPAPTASATSIAPSSQNVPLHVRLLWLPQAMPGSLFTTLDVLRTVAGVASLQHPGAAPTLSWQLCGANGRTLATELPGLVSSTRRARAPGSRTLLVIPALLASNAPQLGELVLRDAAALRLVERHARAGGWIAACASGMALPLQLGLLDGASVGAPWMFQSWMARQYPHCDLASDAAMSVHGQVFSCVAPALQVEFMLRVLGHLHDPDLAQAASRLMLFQPERQRSVPALVSQRWLGRTADSPVYRAIQWLREQVSEPYRLAAVAQAAAVSERTLLRHFRQVTGMTPLDYLHTLRVERARMLLEVTLHGTHAIAEACGYSDAAAFRRLFQRATGMSMSDYRARFALRARRRYWRMEDTAAKRAAQRGAHR</sequence>
<gene>
    <name evidence="6" type="ORF">CBM2634_B100151</name>
</gene>
<keyword evidence="1" id="KW-0805">Transcription regulation</keyword>
<dbReference type="PROSITE" id="PS01124">
    <property type="entry name" value="HTH_ARAC_FAMILY_2"/>
    <property type="match status" value="1"/>
</dbReference>
<dbReference type="Proteomes" id="UP000256805">
    <property type="component" value="Unassembled WGS sequence"/>
</dbReference>
<dbReference type="EMBL" id="OVTA01000033">
    <property type="protein sequence ID" value="SPR99758.1"/>
    <property type="molecule type" value="Genomic_DNA"/>
</dbReference>
<dbReference type="GO" id="GO:0043565">
    <property type="term" value="F:sequence-specific DNA binding"/>
    <property type="evidence" value="ECO:0007669"/>
    <property type="project" value="InterPro"/>
</dbReference>
<evidence type="ECO:0000256" key="2">
    <source>
        <dbReference type="ARBA" id="ARBA00023125"/>
    </source>
</evidence>
<evidence type="ECO:0000313" key="6">
    <source>
        <dbReference type="EMBL" id="SPR99758.1"/>
    </source>
</evidence>
<evidence type="ECO:0000256" key="4">
    <source>
        <dbReference type="SAM" id="MobiDB-lite"/>
    </source>
</evidence>
<dbReference type="InterPro" id="IPR029062">
    <property type="entry name" value="Class_I_gatase-like"/>
</dbReference>
<keyword evidence="3" id="KW-0804">Transcription</keyword>
<protein>
    <submittedName>
        <fullName evidence="6">Putative transcriptional regulator, AraC family</fullName>
    </submittedName>
</protein>
<feature type="compositionally biased region" description="Low complexity" evidence="4">
    <location>
        <begin position="33"/>
        <end position="43"/>
    </location>
</feature>
<dbReference type="InterPro" id="IPR018060">
    <property type="entry name" value="HTH_AraC"/>
</dbReference>
<dbReference type="SMART" id="SM00342">
    <property type="entry name" value="HTH_ARAC"/>
    <property type="match status" value="1"/>
</dbReference>
<name>A0A375J3J5_9BURK</name>
<dbReference type="InterPro" id="IPR009057">
    <property type="entry name" value="Homeodomain-like_sf"/>
</dbReference>
<evidence type="ECO:0000259" key="5">
    <source>
        <dbReference type="PROSITE" id="PS01124"/>
    </source>
</evidence>
<dbReference type="AlphaFoldDB" id="A0A375J3J5"/>
<dbReference type="GO" id="GO:0003700">
    <property type="term" value="F:DNA-binding transcription factor activity"/>
    <property type="evidence" value="ECO:0007669"/>
    <property type="project" value="InterPro"/>
</dbReference>
<dbReference type="PANTHER" id="PTHR43280:SF2">
    <property type="entry name" value="HTH-TYPE TRANSCRIPTIONAL REGULATOR EXSA"/>
    <property type="match status" value="1"/>
</dbReference>
<feature type="region of interest" description="Disordered" evidence="4">
    <location>
        <begin position="1"/>
        <end position="43"/>
    </location>
</feature>
<organism evidence="6 7">
    <name type="scientific">Cupriavidus taiwanensis</name>
    <dbReference type="NCBI Taxonomy" id="164546"/>
    <lineage>
        <taxon>Bacteria</taxon>
        <taxon>Pseudomonadati</taxon>
        <taxon>Pseudomonadota</taxon>
        <taxon>Betaproteobacteria</taxon>
        <taxon>Burkholderiales</taxon>
        <taxon>Burkholderiaceae</taxon>
        <taxon>Cupriavidus</taxon>
    </lineage>
</organism>
<dbReference type="Pfam" id="PF12833">
    <property type="entry name" value="HTH_18"/>
    <property type="match status" value="1"/>
</dbReference>
<dbReference type="SUPFAM" id="SSF52317">
    <property type="entry name" value="Class I glutamine amidotransferase-like"/>
    <property type="match status" value="1"/>
</dbReference>
<dbReference type="Gene3D" id="1.10.10.60">
    <property type="entry name" value="Homeodomain-like"/>
    <property type="match status" value="2"/>
</dbReference>
<keyword evidence="2" id="KW-0238">DNA-binding</keyword>
<feature type="domain" description="HTH araC/xylS-type" evidence="5">
    <location>
        <begin position="276"/>
        <end position="374"/>
    </location>
</feature>
<reference evidence="6 7" key="1">
    <citation type="submission" date="2018-01" db="EMBL/GenBank/DDBJ databases">
        <authorList>
            <person name="Gaut B.S."/>
            <person name="Morton B.R."/>
            <person name="Clegg M.T."/>
            <person name="Duvall M.R."/>
        </authorList>
    </citation>
    <scope>NUCLEOTIDE SEQUENCE [LARGE SCALE GENOMIC DNA]</scope>
    <source>
        <strain evidence="6">Cupriavidus taiwanensis cmp 52</strain>
    </source>
</reference>
<accession>A0A375J3J5</accession>
<proteinExistence type="predicted"/>
<dbReference type="Gene3D" id="3.40.50.880">
    <property type="match status" value="1"/>
</dbReference>
<dbReference type="SUPFAM" id="SSF46689">
    <property type="entry name" value="Homeodomain-like"/>
    <property type="match status" value="2"/>
</dbReference>
<evidence type="ECO:0000256" key="3">
    <source>
        <dbReference type="ARBA" id="ARBA00023163"/>
    </source>
</evidence>